<keyword evidence="2" id="KW-1185">Reference proteome</keyword>
<proteinExistence type="predicted"/>
<dbReference type="InterPro" id="IPR036895">
    <property type="entry name" value="Uracil-DNA_glycosylase-like_sf"/>
</dbReference>
<comment type="caution">
    <text evidence="1">The sequence shown here is derived from an EMBL/GenBank/DDBJ whole genome shotgun (WGS) entry which is preliminary data.</text>
</comment>
<dbReference type="SUPFAM" id="SSF52141">
    <property type="entry name" value="Uracil-DNA glycosylase-like"/>
    <property type="match status" value="1"/>
</dbReference>
<name>A0A7W2IDC7_9BURK</name>
<sequence length="262" mass="28067">MTIPAPIADALTRAHASWCPILRKGLEAMMAADPAYLPALAVDDYLPTEQRLFAAFALPLERVRYVLVGEGPYPRAESATGVCFMDGAVGSLWSDEAGGGLSKPVNKATSLRNFMKMLLVADGQLAPDNTAGPALAAVAERARNGGATIQTLAQMQAALTAQGFLLLNAALVFRPHVAPARDAKAWLPFFETVMAELARLVQPAPVVILWGKIAEQLNKLPVMKSFPQVCCEHPYNLSFIVNTDMHGLFGPMRLLAAGQSRS</sequence>
<dbReference type="PANTHER" id="PTHR11264">
    <property type="entry name" value="URACIL-DNA GLYCOSYLASE"/>
    <property type="match status" value="1"/>
</dbReference>
<dbReference type="Gene3D" id="3.40.470.10">
    <property type="entry name" value="Uracil-DNA glycosylase-like domain"/>
    <property type="match status" value="1"/>
</dbReference>
<dbReference type="AlphaFoldDB" id="A0A7W2IDC7"/>
<dbReference type="GO" id="GO:0097510">
    <property type="term" value="P:base-excision repair, AP site formation via deaminated base removal"/>
    <property type="evidence" value="ECO:0007669"/>
    <property type="project" value="TreeGrafter"/>
</dbReference>
<dbReference type="PANTHER" id="PTHR11264:SF8">
    <property type="entry name" value="URACIL-DNA GLYCOSYLASE-LIKE DOMAIN-CONTAINING PROTEIN"/>
    <property type="match status" value="1"/>
</dbReference>
<evidence type="ECO:0000313" key="1">
    <source>
        <dbReference type="EMBL" id="MBA5639446.1"/>
    </source>
</evidence>
<dbReference type="RefSeq" id="WP_182165970.1">
    <property type="nucleotide sequence ID" value="NZ_JACEZT010000016.1"/>
</dbReference>
<organism evidence="1 2">
    <name type="scientific">Rugamonas brunnea</name>
    <dbReference type="NCBI Taxonomy" id="2758569"/>
    <lineage>
        <taxon>Bacteria</taxon>
        <taxon>Pseudomonadati</taxon>
        <taxon>Pseudomonadota</taxon>
        <taxon>Betaproteobacteria</taxon>
        <taxon>Burkholderiales</taxon>
        <taxon>Oxalobacteraceae</taxon>
        <taxon>Telluria group</taxon>
        <taxon>Rugamonas</taxon>
    </lineage>
</organism>
<accession>A0A7W2IDC7</accession>
<dbReference type="EMBL" id="JACEZT010000016">
    <property type="protein sequence ID" value="MBA5639446.1"/>
    <property type="molecule type" value="Genomic_DNA"/>
</dbReference>
<dbReference type="GO" id="GO:0004844">
    <property type="term" value="F:uracil DNA N-glycosylase activity"/>
    <property type="evidence" value="ECO:0007669"/>
    <property type="project" value="InterPro"/>
</dbReference>
<reference evidence="1 2" key="1">
    <citation type="submission" date="2020-07" db="EMBL/GenBank/DDBJ databases">
        <title>Novel species isolated from subtropical streams in China.</title>
        <authorList>
            <person name="Lu H."/>
        </authorList>
    </citation>
    <scope>NUCLEOTIDE SEQUENCE [LARGE SCALE GENOMIC DNA]</scope>
    <source>
        <strain evidence="1 2">LX20W</strain>
    </source>
</reference>
<dbReference type="InterPro" id="IPR002043">
    <property type="entry name" value="UDG_fam1"/>
</dbReference>
<gene>
    <name evidence="1" type="ORF">H3H37_20490</name>
</gene>
<evidence type="ECO:0000313" key="2">
    <source>
        <dbReference type="Proteomes" id="UP000534388"/>
    </source>
</evidence>
<dbReference type="Proteomes" id="UP000534388">
    <property type="component" value="Unassembled WGS sequence"/>
</dbReference>
<protein>
    <submittedName>
        <fullName evidence="1">Uracil-DNA glycosylase</fullName>
    </submittedName>
</protein>